<accession>X1N8L9</accession>
<dbReference type="EMBL" id="BARV01020368">
    <property type="protein sequence ID" value="GAI26531.1"/>
    <property type="molecule type" value="Genomic_DNA"/>
</dbReference>
<reference evidence="1" key="1">
    <citation type="journal article" date="2014" name="Front. Microbiol.">
        <title>High frequency of phylogenetically diverse reductive dehalogenase-homologous genes in deep subseafloor sedimentary metagenomes.</title>
        <authorList>
            <person name="Kawai M."/>
            <person name="Futagami T."/>
            <person name="Toyoda A."/>
            <person name="Takaki Y."/>
            <person name="Nishi S."/>
            <person name="Hori S."/>
            <person name="Arai W."/>
            <person name="Tsubouchi T."/>
            <person name="Morono Y."/>
            <person name="Uchiyama I."/>
            <person name="Ito T."/>
            <person name="Fujiyama A."/>
            <person name="Inagaki F."/>
            <person name="Takami H."/>
        </authorList>
    </citation>
    <scope>NUCLEOTIDE SEQUENCE</scope>
    <source>
        <strain evidence="1">Expedition CK06-06</strain>
    </source>
</reference>
<gene>
    <name evidence="1" type="ORF">S06H3_34002</name>
</gene>
<sequence length="107" mass="12079">PIITVSSTYSNLPKAFWRLKAYNRVNGPILPMYMVRIITILPTPLNFDVIPRESPTVLKAEKTSKSASLMLATGWVSKRIKEERKMMHIAKVTTVNAFMTDSKGKVL</sequence>
<feature type="non-terminal residue" evidence="1">
    <location>
        <position position="1"/>
    </location>
</feature>
<dbReference type="AlphaFoldDB" id="X1N8L9"/>
<comment type="caution">
    <text evidence="1">The sequence shown here is derived from an EMBL/GenBank/DDBJ whole genome shotgun (WGS) entry which is preliminary data.</text>
</comment>
<name>X1N8L9_9ZZZZ</name>
<protein>
    <submittedName>
        <fullName evidence="1">Uncharacterized protein</fullName>
    </submittedName>
</protein>
<organism evidence="1">
    <name type="scientific">marine sediment metagenome</name>
    <dbReference type="NCBI Taxonomy" id="412755"/>
    <lineage>
        <taxon>unclassified sequences</taxon>
        <taxon>metagenomes</taxon>
        <taxon>ecological metagenomes</taxon>
    </lineage>
</organism>
<evidence type="ECO:0000313" key="1">
    <source>
        <dbReference type="EMBL" id="GAI26531.1"/>
    </source>
</evidence>
<proteinExistence type="predicted"/>